<sequence length="263" mass="29104">MKKLLSVLGAIGLVSASSSVAIACNKKEKEVEKIDLATLPIKELGEIEGSDYVVSIGDLVRAINTTIGNESMHLDQVDVQFDGDVSWSKATLKASNNSTLYKGSVELTYKFAKQLVVDTENNQDIDNARSILKKHNMVNEDFTWKETFKDTDEFSEGNVNYGKFDGKCLEGTEPELPESEATSSIETIFNELKVVFTDTKNLEHLDNKNKIVYFFSARANAGDKKVTLFLVKGIVVKSGEKTNYSFTTINRTTFDLKILGGSN</sequence>
<reference evidence="2 3" key="1">
    <citation type="submission" date="2019-11" db="EMBL/GenBank/DDBJ databases">
        <title>Complete genome sequence of Spiroplasma tabanidicola TAUS-1 (DSM 22603).</title>
        <authorList>
            <person name="Huang C.-T."/>
            <person name="Lin Y.-C."/>
            <person name="Kuo C.-H."/>
        </authorList>
    </citation>
    <scope>NUCLEOTIDE SEQUENCE [LARGE SCALE GENOMIC DNA]</scope>
    <source>
        <strain evidence="2 3">TAUS-1</strain>
    </source>
</reference>
<protein>
    <recommendedName>
        <fullName evidence="4">Lipoprotein</fullName>
    </recommendedName>
</protein>
<dbReference type="Proteomes" id="UP000424468">
    <property type="component" value="Chromosome"/>
</dbReference>
<dbReference type="EMBL" id="CP046276">
    <property type="protein sequence ID" value="QGS51462.1"/>
    <property type="molecule type" value="Genomic_DNA"/>
</dbReference>
<evidence type="ECO:0008006" key="4">
    <source>
        <dbReference type="Google" id="ProtNLM"/>
    </source>
</evidence>
<proteinExistence type="predicted"/>
<accession>A0A6I6CBL5</accession>
<dbReference type="NCBIfam" id="NF038029">
    <property type="entry name" value="LP_plasma"/>
    <property type="match status" value="1"/>
</dbReference>
<organism evidence="2 3">
    <name type="scientific">Spiroplasma tabanidicola</name>
    <dbReference type="NCBI Taxonomy" id="324079"/>
    <lineage>
        <taxon>Bacteria</taxon>
        <taxon>Bacillati</taxon>
        <taxon>Mycoplasmatota</taxon>
        <taxon>Mollicutes</taxon>
        <taxon>Entomoplasmatales</taxon>
        <taxon>Spiroplasmataceae</taxon>
        <taxon>Spiroplasma</taxon>
    </lineage>
</organism>
<dbReference type="OrthoDB" id="389077at2"/>
<name>A0A6I6CBL5_9MOLU</name>
<gene>
    <name evidence="2" type="ORF">STABA_v1c00950</name>
</gene>
<keyword evidence="3" id="KW-1185">Reference proteome</keyword>
<feature type="chain" id="PRO_5026047416" description="Lipoprotein" evidence="1">
    <location>
        <begin position="24"/>
        <end position="263"/>
    </location>
</feature>
<feature type="signal peptide" evidence="1">
    <location>
        <begin position="1"/>
        <end position="23"/>
    </location>
</feature>
<evidence type="ECO:0000256" key="1">
    <source>
        <dbReference type="SAM" id="SignalP"/>
    </source>
</evidence>
<dbReference type="RefSeq" id="WP_156005445.1">
    <property type="nucleotide sequence ID" value="NZ_CP046276.1"/>
</dbReference>
<evidence type="ECO:0000313" key="3">
    <source>
        <dbReference type="Proteomes" id="UP000424468"/>
    </source>
</evidence>
<keyword evidence="1" id="KW-0732">Signal</keyword>
<evidence type="ECO:0000313" key="2">
    <source>
        <dbReference type="EMBL" id="QGS51462.1"/>
    </source>
</evidence>
<dbReference type="PROSITE" id="PS51257">
    <property type="entry name" value="PROKAR_LIPOPROTEIN"/>
    <property type="match status" value="1"/>
</dbReference>
<dbReference type="InterPro" id="IPR054816">
    <property type="entry name" value="Lipoprotein_mollicutes-type_CS"/>
</dbReference>
<dbReference type="KEGG" id="stab:STABA_v1c00950"/>
<dbReference type="AlphaFoldDB" id="A0A6I6CBL5"/>